<gene>
    <name evidence="2" type="ORF">D2V04_11675</name>
</gene>
<keyword evidence="3" id="KW-1185">Reference proteome</keyword>
<organism evidence="2 3">
    <name type="scientific">Pelagerythrobacter aerophilus</name>
    <dbReference type="NCBI Taxonomy" id="2306995"/>
    <lineage>
        <taxon>Bacteria</taxon>
        <taxon>Pseudomonadati</taxon>
        <taxon>Pseudomonadota</taxon>
        <taxon>Alphaproteobacteria</taxon>
        <taxon>Sphingomonadales</taxon>
        <taxon>Erythrobacteraceae</taxon>
        <taxon>Pelagerythrobacter</taxon>
    </lineage>
</organism>
<accession>A0A418NFZ3</accession>
<keyword evidence="1" id="KW-0812">Transmembrane</keyword>
<dbReference type="OrthoDB" id="9807941at2"/>
<evidence type="ECO:0000313" key="2">
    <source>
        <dbReference type="EMBL" id="RIV76813.1"/>
    </source>
</evidence>
<sequence length="193" mass="20371">MMQMVETWWPLFVVALLLGIAIAWWIFASSRKTQVRDRSGADVLEEGAAPAARNQALIDAPPAASMQPPAVPPGVAGAGTAVAAAVEAQQVKAAEEVAAAEAEARAAPSVPEPAAGDDLTRIKGVGGKLNELLVSLGVTSFAQIAAWNDADIDRVDAQLGRFQGRIRRDNWVEQARLLAEGNTTGYEEKFGKL</sequence>
<evidence type="ECO:0000313" key="3">
    <source>
        <dbReference type="Proteomes" id="UP000285092"/>
    </source>
</evidence>
<dbReference type="EMBL" id="QXFK01000018">
    <property type="protein sequence ID" value="RIV76813.1"/>
    <property type="molecule type" value="Genomic_DNA"/>
</dbReference>
<dbReference type="AlphaFoldDB" id="A0A418NFZ3"/>
<comment type="caution">
    <text evidence="2">The sequence shown here is derived from an EMBL/GenBank/DDBJ whole genome shotgun (WGS) entry which is preliminary data.</text>
</comment>
<dbReference type="Gene3D" id="1.10.150.20">
    <property type="entry name" value="5' to 3' exonuclease, C-terminal subdomain"/>
    <property type="match status" value="1"/>
</dbReference>
<dbReference type="RefSeq" id="WP_119513871.1">
    <property type="nucleotide sequence ID" value="NZ_QXFK01000018.1"/>
</dbReference>
<feature type="transmembrane region" description="Helical" evidence="1">
    <location>
        <begin position="7"/>
        <end position="27"/>
    </location>
</feature>
<keyword evidence="1" id="KW-1133">Transmembrane helix</keyword>
<name>A0A418NFZ3_9SPHN</name>
<dbReference type="Proteomes" id="UP000285092">
    <property type="component" value="Unassembled WGS sequence"/>
</dbReference>
<evidence type="ECO:0000256" key="1">
    <source>
        <dbReference type="SAM" id="Phobius"/>
    </source>
</evidence>
<keyword evidence="1" id="KW-0472">Membrane</keyword>
<proteinExistence type="predicted"/>
<protein>
    <submittedName>
        <fullName evidence="2">Uncharacterized protein</fullName>
    </submittedName>
</protein>
<reference evidence="2 3" key="1">
    <citation type="submission" date="2018-08" db="EMBL/GenBank/DDBJ databases">
        <title>Altererythrobacter sp.Ery1 and Ery12, the genome sequencing of novel strains in genus Alterythrobacter.</title>
        <authorList>
            <person name="Cheng H."/>
            <person name="Wu Y.-H."/>
            <person name="Fang C."/>
            <person name="Xu X.-W."/>
        </authorList>
    </citation>
    <scope>NUCLEOTIDE SEQUENCE [LARGE SCALE GENOMIC DNA]</scope>
    <source>
        <strain evidence="2 3">Ery1</strain>
    </source>
</reference>